<protein>
    <submittedName>
        <fullName evidence="2">Major coat protein</fullName>
    </submittedName>
</protein>
<feature type="compositionally biased region" description="Polar residues" evidence="1">
    <location>
        <begin position="14"/>
        <end position="25"/>
    </location>
</feature>
<sequence length="400" mass="44576">MAENTVAGHLYNKPESTPSTIGPQMNTYQWDRKSLIDAEKDIVFSRLANVRNMPKHFGKTIKAYHYMPLLSDLNVNDQGIDAKGAQYANGNIYGSSRDVGTISSKLPTLSETGGRVNRVGFTRKVIEGSMHKMGFFYEFSRESMDFDSDAELHQHMRREAIQGAAQMYEAQLQIDLLNGAGVVMYAGAATKDSEVTGEGATPSLVSFDDLMKLYLVLKDNRTPQQTQYIYGSRMIDTRTISKGYVMYASSDMLPHFMSMQNYTKKDAWIPVEQYGDAGTIMEHEVGTVGMFRIVTPPEMLKWEGAGAAVTGAATTPMHSTNSKYDIYPLLVVGAESFSTIGFFYSGEKSKFSIISKLPGMETADRTDPYGEMGFCSIKWWYGFLPERTERLAVIKTVAPM</sequence>
<dbReference type="EMBL" id="HQ641380">
    <property type="protein sequence ID" value="ADU79207.1"/>
    <property type="molecule type" value="Genomic_DNA"/>
</dbReference>
<dbReference type="GeneID" id="14006835"/>
<dbReference type="KEGG" id="vg:14006835"/>
<evidence type="ECO:0000313" key="2">
    <source>
        <dbReference type="EMBL" id="ADU79207.1"/>
    </source>
</evidence>
<dbReference type="NCBIfam" id="TIGR04387">
    <property type="entry name" value="capsid_maj_N4"/>
    <property type="match status" value="1"/>
</dbReference>
<keyword evidence="3" id="KW-1185">Reference proteome</keyword>
<gene>
    <name evidence="2" type="ORF">EcP1_gp56</name>
</gene>
<name>E9NII1_9CAUD</name>
<dbReference type="RefSeq" id="YP_007003179.1">
    <property type="nucleotide sequence ID" value="NC_019485.1"/>
</dbReference>
<dbReference type="Proteomes" id="UP000007263">
    <property type="component" value="Segment"/>
</dbReference>
<evidence type="ECO:0000313" key="3">
    <source>
        <dbReference type="Proteomes" id="UP000007263"/>
    </source>
</evidence>
<reference evidence="2 3" key="1">
    <citation type="submission" date="2010-11" db="EMBL/GenBank/DDBJ databases">
        <title>Complete nucleotide sequence of the bacteriophage EcP1, a new member of the N4-like viruses.</title>
        <authorList>
            <person name="Zhu J."/>
            <person name="Rao X."/>
            <person name="Tan Y."/>
            <person name="Hu Z."/>
            <person name="Xiong K."/>
            <person name="Chen Z."/>
            <person name="Li S."/>
            <person name="Yang J."/>
            <person name="Jin X."/>
            <person name="Chen Y."/>
            <person name="Hu F."/>
        </authorList>
    </citation>
    <scope>NUCLEOTIDE SEQUENCE [LARGE SCALE GENOMIC DNA]</scope>
</reference>
<proteinExistence type="predicted"/>
<dbReference type="OrthoDB" id="2832at10239"/>
<feature type="region of interest" description="Disordered" evidence="1">
    <location>
        <begin position="1"/>
        <end position="25"/>
    </location>
</feature>
<evidence type="ECO:0000256" key="1">
    <source>
        <dbReference type="SAM" id="MobiDB-lite"/>
    </source>
</evidence>
<keyword evidence="2" id="KW-0167">Capsid protein</keyword>
<keyword evidence="2" id="KW-0946">Virion</keyword>
<organism evidence="2 3">
    <name type="scientific">Enterobacter phage EcP1</name>
    <dbReference type="NCBI Taxonomy" id="942016"/>
    <lineage>
        <taxon>Viruses</taxon>
        <taxon>Duplodnaviria</taxon>
        <taxon>Heunggongvirae</taxon>
        <taxon>Uroviricota</taxon>
        <taxon>Caudoviricetes</taxon>
        <taxon>Schitoviridae</taxon>
        <taxon>Eceepunavirus</taxon>
        <taxon>Eceepunavirus EcP1</taxon>
    </lineage>
</organism>
<dbReference type="GO" id="GO:0019028">
    <property type="term" value="C:viral capsid"/>
    <property type="evidence" value="ECO:0007669"/>
    <property type="project" value="UniProtKB-KW"/>
</dbReference>
<accession>E9NII1</accession>